<organism evidence="1 2">
    <name type="scientific">Candidatus Kaiserbacteria bacterium RIFCSPLOWO2_12_FULL_45_26</name>
    <dbReference type="NCBI Taxonomy" id="1798525"/>
    <lineage>
        <taxon>Bacteria</taxon>
        <taxon>Candidatus Kaiseribacteriota</taxon>
    </lineage>
</organism>
<accession>A0A1F6FHJ8</accession>
<evidence type="ECO:0000313" key="2">
    <source>
        <dbReference type="Proteomes" id="UP000177325"/>
    </source>
</evidence>
<proteinExistence type="predicted"/>
<name>A0A1F6FHJ8_9BACT</name>
<reference evidence="1 2" key="1">
    <citation type="journal article" date="2016" name="Nat. Commun.">
        <title>Thousands of microbial genomes shed light on interconnected biogeochemical processes in an aquifer system.</title>
        <authorList>
            <person name="Anantharaman K."/>
            <person name="Brown C.T."/>
            <person name="Hug L.A."/>
            <person name="Sharon I."/>
            <person name="Castelle C.J."/>
            <person name="Probst A.J."/>
            <person name="Thomas B.C."/>
            <person name="Singh A."/>
            <person name="Wilkins M.J."/>
            <person name="Karaoz U."/>
            <person name="Brodie E.L."/>
            <person name="Williams K.H."/>
            <person name="Hubbard S.S."/>
            <person name="Banfield J.F."/>
        </authorList>
    </citation>
    <scope>NUCLEOTIDE SEQUENCE [LARGE SCALE GENOMIC DNA]</scope>
</reference>
<dbReference type="AlphaFoldDB" id="A0A1F6FHJ8"/>
<dbReference type="EMBL" id="MFMM01000001">
    <property type="protein sequence ID" value="OGG85319.1"/>
    <property type="molecule type" value="Genomic_DNA"/>
</dbReference>
<dbReference type="Proteomes" id="UP000177325">
    <property type="component" value="Unassembled WGS sequence"/>
</dbReference>
<evidence type="ECO:0000313" key="1">
    <source>
        <dbReference type="EMBL" id="OGG85319.1"/>
    </source>
</evidence>
<comment type="caution">
    <text evidence="1">The sequence shown here is derived from an EMBL/GenBank/DDBJ whole genome shotgun (WGS) entry which is preliminary data.</text>
</comment>
<protein>
    <submittedName>
        <fullName evidence="1">Uncharacterized protein</fullName>
    </submittedName>
</protein>
<gene>
    <name evidence="1" type="ORF">A3G90_04685</name>
</gene>
<dbReference type="STRING" id="1798525.A3G90_04685"/>
<sequence>MTLRSFCSVILQAIILTSLCLGSLALTFAQVRTSSSYQLQSDSINFGGGLSTSTNYSLESTAGEIATGPADSTSYSLRAGYQQMQEVFLSLTGGQNVSLSPSIGGLTGGTSNGSTSVVVLTDSPSGYELTIVAANSPAMQNGAETIADYVPVASPAADFTFTTGSTDAHFGFSPEGDDIVLRYKDSGGVCGVDSLDTTLACWDGLSTSDTVVAQGPSNQPNGATTTINFRVGVGGSAPVVAGTYIATTTLTAIPL</sequence>